<protein>
    <submittedName>
        <fullName evidence="1">Uncharacterized protein</fullName>
    </submittedName>
</protein>
<proteinExistence type="predicted"/>
<name>A0A1B1TE40_9ARCH</name>
<dbReference type="AlphaFoldDB" id="A0A1B1TE40"/>
<sequence length="172" mass="19122">MSEEILESAIELFRSGDLAGAVAELEAKAKSHSDVAIVHHTFAEFANMLNTEEQDDVIPGGKIMMSYKKAMQLDEENVEFIADFASFALECRRVPVAVKEFQRYAKKLEIEDIPVDDILYQASRNLVDAIEVMDPSRKASTVQPWLKQALLWAVGGLGFTVEEAIEVLGSED</sequence>
<reference evidence="1" key="1">
    <citation type="submission" date="2014-11" db="EMBL/GenBank/DDBJ databases">
        <authorList>
            <person name="Zhu J."/>
            <person name="Qi W."/>
            <person name="Song R."/>
        </authorList>
    </citation>
    <scope>NUCLEOTIDE SEQUENCE</scope>
</reference>
<organism evidence="1">
    <name type="scientific">uncultured Poseidoniia archaeon</name>
    <dbReference type="NCBI Taxonomy" id="1697135"/>
    <lineage>
        <taxon>Archaea</taxon>
        <taxon>Methanobacteriati</taxon>
        <taxon>Thermoplasmatota</taxon>
        <taxon>Candidatus Poseidoniia</taxon>
        <taxon>environmental samples</taxon>
    </lineage>
</organism>
<accession>A0A1B1TE40</accession>
<dbReference type="EMBL" id="KP211893">
    <property type="protein sequence ID" value="ANV80551.1"/>
    <property type="molecule type" value="Genomic_DNA"/>
</dbReference>
<reference evidence="1" key="2">
    <citation type="journal article" date="2015" name="ISME J.">
        <title>A new class of marine Euryarchaeota group II from the Mediterranean deep chlorophyll maximum.</title>
        <authorList>
            <person name="Martin-Cuadrado A.B."/>
            <person name="Garcia-Heredia I."/>
            <person name="Molto A.G."/>
            <person name="Lopez-Ubeda R."/>
            <person name="Kimes N."/>
            <person name="Lopez-Garcia P."/>
            <person name="Moreira D."/>
            <person name="Rodriguez-Valera F."/>
        </authorList>
    </citation>
    <scope>NUCLEOTIDE SEQUENCE</scope>
</reference>
<evidence type="ECO:0000313" key="1">
    <source>
        <dbReference type="EMBL" id="ANV80551.1"/>
    </source>
</evidence>